<organism evidence="2">
    <name type="scientific">uncultured bacterium 5E7</name>
    <dbReference type="NCBI Taxonomy" id="1701324"/>
    <lineage>
        <taxon>Bacteria</taxon>
        <taxon>environmental samples</taxon>
    </lineage>
</organism>
<dbReference type="Pfam" id="PF00144">
    <property type="entry name" value="Beta-lactamase"/>
    <property type="match status" value="1"/>
</dbReference>
<name>A0A0N9HQN6_9BACT</name>
<dbReference type="AlphaFoldDB" id="A0A0N9HQN6"/>
<dbReference type="InterPro" id="IPR012338">
    <property type="entry name" value="Beta-lactam/transpept-like"/>
</dbReference>
<evidence type="ECO:0000313" key="2">
    <source>
        <dbReference type="EMBL" id="ALG05230.1"/>
    </source>
</evidence>
<dbReference type="PANTHER" id="PTHR43283:SF7">
    <property type="entry name" value="BETA-LACTAMASE-RELATED DOMAIN-CONTAINING PROTEIN"/>
    <property type="match status" value="1"/>
</dbReference>
<accession>A0A0N9HQN6</accession>
<dbReference type="InterPro" id="IPR001466">
    <property type="entry name" value="Beta-lactam-related"/>
</dbReference>
<dbReference type="Gene3D" id="3.40.710.10">
    <property type="entry name" value="DD-peptidase/beta-lactamase superfamily"/>
    <property type="match status" value="1"/>
</dbReference>
<sequence length="318" mass="34439">MDAVYLNRADRFAREEAPQVAAMLVVRHGLIVFERYYGDFGPASCFSVASVTKSVLSALVGIALRDGLLRDVDQPIAGFFPGLETHGLTLRHPLTAGWPYRDFNQRPVTVADMLAQPLATAPGERFQYGETPPHLISAILSQAAGMSAAEYAARELFGPLGMCREGGAWQEAPGTRSHTGHWPASGLPWTCDADGISSGGHGLHLSARDMARFGLLYAAGGACQGRQLVPAEYLASSTRPQSHGGSPMWMPYGWLWWTPAWHRGQAMLAAGFGGQAIYVNRDLELVIVLASKPTPPAAGMDHWTALTRYLIPAVEDWR</sequence>
<proteinExistence type="predicted"/>
<feature type="domain" description="Beta-lactamase-related" evidence="1">
    <location>
        <begin position="21"/>
        <end position="300"/>
    </location>
</feature>
<dbReference type="SUPFAM" id="SSF56601">
    <property type="entry name" value="beta-lactamase/transpeptidase-like"/>
    <property type="match status" value="1"/>
</dbReference>
<dbReference type="EMBL" id="KT342855">
    <property type="protein sequence ID" value="ALG05230.1"/>
    <property type="molecule type" value="Genomic_DNA"/>
</dbReference>
<evidence type="ECO:0000259" key="1">
    <source>
        <dbReference type="Pfam" id="PF00144"/>
    </source>
</evidence>
<dbReference type="InterPro" id="IPR050789">
    <property type="entry name" value="Diverse_Enzym_Activities"/>
</dbReference>
<protein>
    <submittedName>
        <fullName evidence="2">Beta-lactamase class C</fullName>
    </submittedName>
</protein>
<reference evidence="2" key="1">
    <citation type="submission" date="2016-04" db="EMBL/GenBank/DDBJ databases">
        <title>Exploring the genomic information of specific uncultured soil bacteria through a new metagenomic library-based strategy.</title>
        <authorList>
            <person name="Liu Y."/>
            <person name="Zhang R."/>
        </authorList>
    </citation>
    <scope>NUCLEOTIDE SEQUENCE</scope>
</reference>
<dbReference type="PANTHER" id="PTHR43283">
    <property type="entry name" value="BETA-LACTAMASE-RELATED"/>
    <property type="match status" value="1"/>
</dbReference>
<gene>
    <name evidence="2" type="primary">ampC</name>
    <name evidence="2" type="ORF">5E7_009</name>
</gene>